<dbReference type="HOGENOM" id="CLU_030437_1_0_1"/>
<accession>A0A0C3C3H9</accession>
<dbReference type="InterPro" id="IPR019410">
    <property type="entry name" value="Methyltransf_16"/>
</dbReference>
<evidence type="ECO:0000313" key="3">
    <source>
        <dbReference type="Proteomes" id="UP000053424"/>
    </source>
</evidence>
<feature type="region of interest" description="Disordered" evidence="1">
    <location>
        <begin position="74"/>
        <end position="119"/>
    </location>
</feature>
<dbReference type="GO" id="GO:0008757">
    <property type="term" value="F:S-adenosylmethionine-dependent methyltransferase activity"/>
    <property type="evidence" value="ECO:0007669"/>
    <property type="project" value="UniProtKB-ARBA"/>
</dbReference>
<dbReference type="EMBL" id="KN831792">
    <property type="protein sequence ID" value="KIM38116.1"/>
    <property type="molecule type" value="Genomic_DNA"/>
</dbReference>
<evidence type="ECO:0000313" key="2">
    <source>
        <dbReference type="EMBL" id="KIM38116.1"/>
    </source>
</evidence>
<dbReference type="PANTHER" id="PTHR14614:SF147">
    <property type="entry name" value="S-ADENOSYLMETHIONINE-DEPENDENT METHYLTRANSFERASE OF THE SEVEN BETA-STRAND FAMILY"/>
    <property type="match status" value="1"/>
</dbReference>
<dbReference type="Pfam" id="PF10294">
    <property type="entry name" value="Methyltransf_16"/>
    <property type="match status" value="1"/>
</dbReference>
<name>A0A0C3C3H9_HEBCY</name>
<proteinExistence type="predicted"/>
<dbReference type="SUPFAM" id="SSF53335">
    <property type="entry name" value="S-adenosyl-L-methionine-dependent methyltransferases"/>
    <property type="match status" value="1"/>
</dbReference>
<evidence type="ECO:0000256" key="1">
    <source>
        <dbReference type="SAM" id="MobiDB-lite"/>
    </source>
</evidence>
<dbReference type="Gene3D" id="3.40.50.150">
    <property type="entry name" value="Vaccinia Virus protein VP39"/>
    <property type="match status" value="1"/>
</dbReference>
<reference evidence="2 3" key="1">
    <citation type="submission" date="2014-04" db="EMBL/GenBank/DDBJ databases">
        <authorList>
            <consortium name="DOE Joint Genome Institute"/>
            <person name="Kuo A."/>
            <person name="Gay G."/>
            <person name="Dore J."/>
            <person name="Kohler A."/>
            <person name="Nagy L.G."/>
            <person name="Floudas D."/>
            <person name="Copeland A."/>
            <person name="Barry K.W."/>
            <person name="Cichocki N."/>
            <person name="Veneault-Fourrey C."/>
            <person name="LaButti K."/>
            <person name="Lindquist E.A."/>
            <person name="Lipzen A."/>
            <person name="Lundell T."/>
            <person name="Morin E."/>
            <person name="Murat C."/>
            <person name="Sun H."/>
            <person name="Tunlid A."/>
            <person name="Henrissat B."/>
            <person name="Grigoriev I.V."/>
            <person name="Hibbett D.S."/>
            <person name="Martin F."/>
            <person name="Nordberg H.P."/>
            <person name="Cantor M.N."/>
            <person name="Hua S.X."/>
        </authorList>
    </citation>
    <scope>NUCLEOTIDE SEQUENCE [LARGE SCALE GENOMIC DNA]</scope>
    <source>
        <strain evidence="3">h7</strain>
    </source>
</reference>
<reference evidence="3" key="2">
    <citation type="submission" date="2015-01" db="EMBL/GenBank/DDBJ databases">
        <title>Evolutionary Origins and Diversification of the Mycorrhizal Mutualists.</title>
        <authorList>
            <consortium name="DOE Joint Genome Institute"/>
            <consortium name="Mycorrhizal Genomics Consortium"/>
            <person name="Kohler A."/>
            <person name="Kuo A."/>
            <person name="Nagy L.G."/>
            <person name="Floudas D."/>
            <person name="Copeland A."/>
            <person name="Barry K.W."/>
            <person name="Cichocki N."/>
            <person name="Veneault-Fourrey C."/>
            <person name="LaButti K."/>
            <person name="Lindquist E.A."/>
            <person name="Lipzen A."/>
            <person name="Lundell T."/>
            <person name="Morin E."/>
            <person name="Murat C."/>
            <person name="Riley R."/>
            <person name="Ohm R."/>
            <person name="Sun H."/>
            <person name="Tunlid A."/>
            <person name="Henrissat B."/>
            <person name="Grigoriev I.V."/>
            <person name="Hibbett D.S."/>
            <person name="Martin F."/>
        </authorList>
    </citation>
    <scope>NUCLEOTIDE SEQUENCE [LARGE SCALE GENOMIC DNA]</scope>
    <source>
        <strain evidence="3">h7</strain>
    </source>
</reference>
<dbReference type="PANTHER" id="PTHR14614">
    <property type="entry name" value="HEPATOCELLULAR CARCINOMA-ASSOCIATED ANTIGEN"/>
    <property type="match status" value="1"/>
</dbReference>
<gene>
    <name evidence="2" type="ORF">M413DRAFT_447896</name>
</gene>
<dbReference type="AlphaFoldDB" id="A0A0C3C3H9"/>
<dbReference type="CDD" id="cd02440">
    <property type="entry name" value="AdoMet_MTases"/>
    <property type="match status" value="1"/>
</dbReference>
<keyword evidence="3" id="KW-1185">Reference proteome</keyword>
<feature type="region of interest" description="Disordered" evidence="1">
    <location>
        <begin position="1"/>
        <end position="30"/>
    </location>
</feature>
<protein>
    <recommendedName>
        <fullName evidence="4">Methyltransferase domain-containing protein</fullName>
    </recommendedName>
</protein>
<organism evidence="2 3">
    <name type="scientific">Hebeloma cylindrosporum</name>
    <dbReference type="NCBI Taxonomy" id="76867"/>
    <lineage>
        <taxon>Eukaryota</taxon>
        <taxon>Fungi</taxon>
        <taxon>Dikarya</taxon>
        <taxon>Basidiomycota</taxon>
        <taxon>Agaricomycotina</taxon>
        <taxon>Agaricomycetes</taxon>
        <taxon>Agaricomycetidae</taxon>
        <taxon>Agaricales</taxon>
        <taxon>Agaricineae</taxon>
        <taxon>Hymenogastraceae</taxon>
        <taxon>Hebeloma</taxon>
    </lineage>
</organism>
<dbReference type="STRING" id="686832.A0A0C3C3H9"/>
<dbReference type="InterPro" id="IPR029063">
    <property type="entry name" value="SAM-dependent_MTases_sf"/>
</dbReference>
<evidence type="ECO:0008006" key="4">
    <source>
        <dbReference type="Google" id="ProtNLM"/>
    </source>
</evidence>
<sequence>MSPPNFSRRPTEDIPPMNAPAPTMSLPPLGRLSAHSTIQIKQAFQNLRSLYFPAKPSPAMFKSSNLSIPKRSIKHSIHDTSVPDSGYASAEGEEEDDEDEVATGDSAGSDTETEDQVLRADPLERAFAIKWITGFITRADDWIAASEKEEEAEERSELLDDATALLSFFTGTSDDHDFALTRMFTFPLGLDVVPQGSSRKLIHVEIHDAPLSNDDHTSVGLQSWGSCILLADRFCRDPTTFSLIPPSQGRSLRILELGAGTGMLSIVAAKILHPFAPEIVATDYHPDVLENLAKNVATNFPTSPTSIMVTALDWEHPKYSAPLAQPFDIILAADVIYHPSHAEWIKPCIENLLSRPLSAEDKGGVFWLIIAVRTSGRHEGTDETVEALFPNVASITSLAGSSTKPQLAVLHCEVIERRASVGRVDESAYKLFKIGWVN</sequence>
<dbReference type="OrthoDB" id="433955at2759"/>
<feature type="compositionally biased region" description="Acidic residues" evidence="1">
    <location>
        <begin position="91"/>
        <end position="102"/>
    </location>
</feature>
<dbReference type="Proteomes" id="UP000053424">
    <property type="component" value="Unassembled WGS sequence"/>
</dbReference>